<sequence length="185" mass="20542">MAGFAKYERSEVQLSAWKALTPAAREVYMRLKLRCFAEGKRLNNNGSVFRSPRDLAKDTGLSVKSVSAGLADLQAKGWIIATGAWSLGLDGKGRTATWRLTMLASGAKPPFKPPTREPERWSEGYDFPVPVYGSYRPKPRKARIKNVTPNPNRAHHRAPIGRTHEAELPENVVEVRPNRKHGGGQ</sequence>
<evidence type="ECO:0000313" key="3">
    <source>
        <dbReference type="Proteomes" id="UP000480350"/>
    </source>
</evidence>
<evidence type="ECO:0000313" key="2">
    <source>
        <dbReference type="EMBL" id="MXQ08040.1"/>
    </source>
</evidence>
<dbReference type="Proteomes" id="UP000480350">
    <property type="component" value="Unassembled WGS sequence"/>
</dbReference>
<organism evidence="2 3">
    <name type="scientific">Kangsaoukella pontilimi</name>
    <dbReference type="NCBI Taxonomy" id="2691042"/>
    <lineage>
        <taxon>Bacteria</taxon>
        <taxon>Pseudomonadati</taxon>
        <taxon>Pseudomonadota</taxon>
        <taxon>Alphaproteobacteria</taxon>
        <taxon>Rhodobacterales</taxon>
        <taxon>Paracoccaceae</taxon>
        <taxon>Kangsaoukella</taxon>
    </lineage>
</organism>
<protein>
    <recommendedName>
        <fullName evidence="4">Helix-turn-helix domain-containing protein</fullName>
    </recommendedName>
</protein>
<dbReference type="EMBL" id="WUPT01000001">
    <property type="protein sequence ID" value="MXQ08040.1"/>
    <property type="molecule type" value="Genomic_DNA"/>
</dbReference>
<reference evidence="2 3" key="2">
    <citation type="submission" date="2020-03" db="EMBL/GenBank/DDBJ databases">
        <title>Kangsaoukella pontilimi gen. nov., sp. nov., a new member of the family Rhodobacteraceae isolated from a tidal mudflat.</title>
        <authorList>
            <person name="Kim I.S."/>
        </authorList>
    </citation>
    <scope>NUCLEOTIDE SEQUENCE [LARGE SCALE GENOMIC DNA]</scope>
    <source>
        <strain evidence="2 3">GH1-50</strain>
    </source>
</reference>
<reference evidence="2 3" key="1">
    <citation type="submission" date="2019-12" db="EMBL/GenBank/DDBJ databases">
        <authorList>
            <person name="Lee S.D."/>
        </authorList>
    </citation>
    <scope>NUCLEOTIDE SEQUENCE [LARGE SCALE GENOMIC DNA]</scope>
    <source>
        <strain evidence="2 3">GH1-50</strain>
    </source>
</reference>
<accession>A0A7C9MW07</accession>
<feature type="region of interest" description="Disordered" evidence="1">
    <location>
        <begin position="136"/>
        <end position="185"/>
    </location>
</feature>
<keyword evidence="3" id="KW-1185">Reference proteome</keyword>
<dbReference type="AlphaFoldDB" id="A0A7C9MW07"/>
<proteinExistence type="predicted"/>
<gene>
    <name evidence="2" type="ORF">GQ651_09310</name>
</gene>
<name>A0A7C9MW07_9RHOB</name>
<evidence type="ECO:0000256" key="1">
    <source>
        <dbReference type="SAM" id="MobiDB-lite"/>
    </source>
</evidence>
<evidence type="ECO:0008006" key="4">
    <source>
        <dbReference type="Google" id="ProtNLM"/>
    </source>
</evidence>
<comment type="caution">
    <text evidence="2">The sequence shown here is derived from an EMBL/GenBank/DDBJ whole genome shotgun (WGS) entry which is preliminary data.</text>
</comment>